<keyword evidence="1" id="KW-0808">Transferase</keyword>
<dbReference type="InterPro" id="IPR000608">
    <property type="entry name" value="UBC"/>
</dbReference>
<evidence type="ECO:0000256" key="2">
    <source>
        <dbReference type="ARBA" id="ARBA00022786"/>
    </source>
</evidence>
<name>A0A9P5ST46_9FUNG</name>
<reference evidence="6" key="1">
    <citation type="journal article" date="2020" name="Fungal Divers.">
        <title>Resolving the Mortierellaceae phylogeny through synthesis of multi-gene phylogenetics and phylogenomics.</title>
        <authorList>
            <person name="Vandepol N."/>
            <person name="Liber J."/>
            <person name="Desiro A."/>
            <person name="Na H."/>
            <person name="Kennedy M."/>
            <person name="Barry K."/>
            <person name="Grigoriev I.V."/>
            <person name="Miller A.N."/>
            <person name="O'Donnell K."/>
            <person name="Stajich J.E."/>
            <person name="Bonito G."/>
        </authorList>
    </citation>
    <scope>NUCLEOTIDE SEQUENCE</scope>
    <source>
        <strain evidence="6">NVP1</strain>
    </source>
</reference>
<dbReference type="GO" id="GO:0016740">
    <property type="term" value="F:transferase activity"/>
    <property type="evidence" value="ECO:0007669"/>
    <property type="project" value="UniProtKB-KW"/>
</dbReference>
<dbReference type="PROSITE" id="PS00183">
    <property type="entry name" value="UBC_1"/>
    <property type="match status" value="1"/>
</dbReference>
<dbReference type="Pfam" id="PF00179">
    <property type="entry name" value="UQ_con"/>
    <property type="match status" value="1"/>
</dbReference>
<keyword evidence="4" id="KW-0067">ATP-binding</keyword>
<evidence type="ECO:0000256" key="1">
    <source>
        <dbReference type="ARBA" id="ARBA00022679"/>
    </source>
</evidence>
<proteinExistence type="inferred from homology"/>
<keyword evidence="2 4" id="KW-0833">Ubl conjugation pathway</keyword>
<comment type="caution">
    <text evidence="6">The sequence shown here is derived from an EMBL/GenBank/DDBJ whole genome shotgun (WGS) entry which is preliminary data.</text>
</comment>
<evidence type="ECO:0000259" key="5">
    <source>
        <dbReference type="PROSITE" id="PS50127"/>
    </source>
</evidence>
<dbReference type="InterPro" id="IPR016135">
    <property type="entry name" value="UBQ-conjugating_enzyme/RWD"/>
</dbReference>
<dbReference type="Gene3D" id="3.10.110.10">
    <property type="entry name" value="Ubiquitin Conjugating Enzyme"/>
    <property type="match status" value="1"/>
</dbReference>
<dbReference type="Proteomes" id="UP000696485">
    <property type="component" value="Unassembled WGS sequence"/>
</dbReference>
<keyword evidence="7" id="KW-1185">Reference proteome</keyword>
<dbReference type="PROSITE" id="PS50127">
    <property type="entry name" value="UBC_2"/>
    <property type="match status" value="1"/>
</dbReference>
<gene>
    <name evidence="6" type="primary">UBC4_2</name>
    <name evidence="6" type="ORF">BG006_005926</name>
</gene>
<evidence type="ECO:0000313" key="7">
    <source>
        <dbReference type="Proteomes" id="UP000696485"/>
    </source>
</evidence>
<evidence type="ECO:0000313" key="6">
    <source>
        <dbReference type="EMBL" id="KAF9337205.1"/>
    </source>
</evidence>
<sequence>MGQIMGPSDSPYKGGVFKIDVVFSTDYPFKPPKVKFLTKVYHPNIDEEGAICVALLKNDQWKPATRVNQVLRSLVTLLEQPNPDDPLMTDIAELYTTNHAKFVKTAKEHTKKHAC</sequence>
<accession>A0A9P5ST46</accession>
<evidence type="ECO:0000256" key="3">
    <source>
        <dbReference type="PROSITE-ProRule" id="PRU10133"/>
    </source>
</evidence>
<dbReference type="PANTHER" id="PTHR24068">
    <property type="entry name" value="UBIQUITIN-CONJUGATING ENZYME E2"/>
    <property type="match status" value="1"/>
</dbReference>
<organism evidence="6 7">
    <name type="scientific">Podila minutissima</name>
    <dbReference type="NCBI Taxonomy" id="64525"/>
    <lineage>
        <taxon>Eukaryota</taxon>
        <taxon>Fungi</taxon>
        <taxon>Fungi incertae sedis</taxon>
        <taxon>Mucoromycota</taxon>
        <taxon>Mortierellomycotina</taxon>
        <taxon>Mortierellomycetes</taxon>
        <taxon>Mortierellales</taxon>
        <taxon>Mortierellaceae</taxon>
        <taxon>Podila</taxon>
    </lineage>
</organism>
<feature type="domain" description="UBC core" evidence="5">
    <location>
        <begin position="1"/>
        <end position="115"/>
    </location>
</feature>
<dbReference type="EMBL" id="JAAAUY010000034">
    <property type="protein sequence ID" value="KAF9337205.1"/>
    <property type="molecule type" value="Genomic_DNA"/>
</dbReference>
<dbReference type="SMART" id="SM00212">
    <property type="entry name" value="UBCc"/>
    <property type="match status" value="1"/>
</dbReference>
<comment type="similarity">
    <text evidence="4">Belongs to the ubiquitin-conjugating enzyme family.</text>
</comment>
<dbReference type="InterPro" id="IPR023313">
    <property type="entry name" value="UBQ-conjugating_AS"/>
</dbReference>
<dbReference type="SUPFAM" id="SSF54495">
    <property type="entry name" value="UBC-like"/>
    <property type="match status" value="1"/>
</dbReference>
<keyword evidence="4" id="KW-0547">Nucleotide-binding</keyword>
<feature type="active site" description="Glycyl thioester intermediate" evidence="3">
    <location>
        <position position="52"/>
    </location>
</feature>
<dbReference type="AlphaFoldDB" id="A0A9P5ST46"/>
<evidence type="ECO:0000256" key="4">
    <source>
        <dbReference type="RuleBase" id="RU362109"/>
    </source>
</evidence>
<protein>
    <submittedName>
        <fullName evidence="6">Ubiquitin-conjugating enzyme E2 4</fullName>
    </submittedName>
</protein>
<dbReference type="GO" id="GO:0005524">
    <property type="term" value="F:ATP binding"/>
    <property type="evidence" value="ECO:0007669"/>
    <property type="project" value="UniProtKB-UniRule"/>
</dbReference>